<evidence type="ECO:0000313" key="1">
    <source>
        <dbReference type="EMBL" id="CAQ71603.1"/>
    </source>
</evidence>
<protein>
    <submittedName>
        <fullName evidence="1">Uncharacterized protein</fullName>
    </submittedName>
</protein>
<reference evidence="1 2" key="1">
    <citation type="journal article" date="2008" name="Genome Res.">
        <title>Genome sequence of the beta-rhizobium Cupriavidus taiwanensis and comparative genomics of rhizobia.</title>
        <authorList>
            <person name="Amadou C."/>
            <person name="Pascal G."/>
            <person name="Mangenot S."/>
            <person name="Glew M."/>
            <person name="Bontemps C."/>
            <person name="Capela D."/>
            <person name="Carrere S."/>
            <person name="Cruveiller S."/>
            <person name="Dossat C."/>
            <person name="Lajus A."/>
            <person name="Marchetti M."/>
            <person name="Poinsot V."/>
            <person name="Rouy Z."/>
            <person name="Servin B."/>
            <person name="Saad M."/>
            <person name="Schenowitz C."/>
            <person name="Barbe V."/>
            <person name="Batut J."/>
            <person name="Medigue C."/>
            <person name="Masson-Boivin C."/>
        </authorList>
    </citation>
    <scope>NUCLEOTIDE SEQUENCE [LARGE SCALE GENOMIC DNA]</scope>
    <source>
        <strain evidence="2">DSM 17343 / BCRC 17206 / CCUG 44338 / CIP 107171 / LMG 19424 / R1</strain>
    </source>
</reference>
<dbReference type="BioCyc" id="CTAI977880:RALTA_RS20455-MONOMER"/>
<sequence>MIDLILDRVRQAQQQRTYDTKLTFEANGQVFNLIEPHDKQRQMMALIRDDNVDDPTVIFQKISHTVDGAFWKMATMTSSDTDLHLEGGFWVMCSGILRTRTHLHKELYYAMQKASQAYIETFGVGVSKQ</sequence>
<gene>
    <name evidence="1" type="ordered locus">RALTA_B0992</name>
</gene>
<organism evidence="1 2">
    <name type="scientific">Cupriavidus taiwanensis (strain DSM 17343 / BCRC 17206 / CCUG 44338 / CIP 107171 / LMG 19424 / R1)</name>
    <name type="common">Ralstonia taiwanensis (strain LMG 19424)</name>
    <dbReference type="NCBI Taxonomy" id="977880"/>
    <lineage>
        <taxon>Bacteria</taxon>
        <taxon>Pseudomonadati</taxon>
        <taxon>Pseudomonadota</taxon>
        <taxon>Betaproteobacteria</taxon>
        <taxon>Burkholderiales</taxon>
        <taxon>Burkholderiaceae</taxon>
        <taxon>Cupriavidus</taxon>
    </lineage>
</organism>
<dbReference type="AlphaFoldDB" id="B3R9M8"/>
<proteinExistence type="predicted"/>
<dbReference type="KEGG" id="cti:RALTA_B0992"/>
<dbReference type="Proteomes" id="UP000001692">
    <property type="component" value="Chromosome 2"/>
</dbReference>
<dbReference type="EMBL" id="CU633750">
    <property type="protein sequence ID" value="CAQ71603.1"/>
    <property type="molecule type" value="Genomic_DNA"/>
</dbReference>
<keyword evidence="2" id="KW-1185">Reference proteome</keyword>
<dbReference type="RefSeq" id="WP_012355823.1">
    <property type="nucleotide sequence ID" value="NC_010530.1"/>
</dbReference>
<accession>B3R9M8</accession>
<dbReference type="HOGENOM" id="CLU_1945167_0_0_4"/>
<evidence type="ECO:0000313" key="2">
    <source>
        <dbReference type="Proteomes" id="UP000001692"/>
    </source>
</evidence>
<dbReference type="GeneID" id="29764195"/>
<name>B3R9M8_CUPTR</name>